<gene>
    <name evidence="14" type="primary">LOC108663502</name>
</gene>
<dbReference type="FunFam" id="3.80.10.10:FF:000041">
    <property type="entry name" value="LRR receptor-like serine/threonine-protein kinase ERECTA"/>
    <property type="match status" value="1"/>
</dbReference>
<dbReference type="KEGG" id="tcc:108663502"/>
<organism evidence="13 14">
    <name type="scientific">Theobroma cacao</name>
    <name type="common">Cacao</name>
    <name type="synonym">Cocoa</name>
    <dbReference type="NCBI Taxonomy" id="3641"/>
    <lineage>
        <taxon>Eukaryota</taxon>
        <taxon>Viridiplantae</taxon>
        <taxon>Streptophyta</taxon>
        <taxon>Embryophyta</taxon>
        <taxon>Tracheophyta</taxon>
        <taxon>Spermatophyta</taxon>
        <taxon>Magnoliopsida</taxon>
        <taxon>eudicotyledons</taxon>
        <taxon>Gunneridae</taxon>
        <taxon>Pentapetalae</taxon>
        <taxon>rosids</taxon>
        <taxon>malvids</taxon>
        <taxon>Malvales</taxon>
        <taxon>Malvaceae</taxon>
        <taxon>Byttnerioideae</taxon>
        <taxon>Theobroma</taxon>
    </lineage>
</organism>
<evidence type="ECO:0000256" key="8">
    <source>
        <dbReference type="ARBA" id="ARBA00022989"/>
    </source>
</evidence>
<dbReference type="PANTHER" id="PTHR48062:SF21">
    <property type="entry name" value="RECEPTOR-LIKE PROTEIN 12"/>
    <property type="match status" value="1"/>
</dbReference>
<dbReference type="PANTHER" id="PTHR48062">
    <property type="entry name" value="RECEPTOR-LIKE PROTEIN 14"/>
    <property type="match status" value="1"/>
</dbReference>
<evidence type="ECO:0000256" key="11">
    <source>
        <dbReference type="ARBA" id="ARBA00023180"/>
    </source>
</evidence>
<dbReference type="FunFam" id="3.80.10.10:FF:000383">
    <property type="entry name" value="Leucine-rich repeat receptor protein kinase EMS1"/>
    <property type="match status" value="1"/>
</dbReference>
<evidence type="ECO:0000256" key="12">
    <source>
        <dbReference type="SAM" id="Phobius"/>
    </source>
</evidence>
<evidence type="ECO:0000256" key="10">
    <source>
        <dbReference type="ARBA" id="ARBA00023170"/>
    </source>
</evidence>
<dbReference type="Gramene" id="Tc09v2_t011860.1">
    <property type="protein sequence ID" value="Tc09v2_p011860.1"/>
    <property type="gene ID" value="Tc09v2_g011860"/>
</dbReference>
<proteinExistence type="inferred from homology"/>
<sequence>MHGLLHLKNLESLRIYSTPLENNILQTIGAMPSLKFLSLWNCGLNGTLPKQGFCESTHLREVDIDYNNLKGNLSECFSNFTSLENIDLSSNQFSGNIFFLKSLTSLSTLRLSNNNFQIPSSLEPFFNLSKLKYIYADNNSIYAETEMHHLSPRFQLNRISLSCCGDVGSFPQFLYHQHDLQFVDLSNIYFKGEQFPGWLLGNNKKLQSLILINNSLSGPFRLPFASHLDLSGLDVSINFFNGSIPTEIGAKLPSLTFLNMSKNSFGGSIPASIGGMNSLRSLDLSNNQLSGGLPEHLAMGCSLLSVLILSNNRLQGQIFSANFSLTNLRELQVDGNNFSGSIPDCLSNCSFLSILDVSNNQLFDEIPRWMENLSRLSRLDLSNNAIFGGIPKWMGNMSSLEEIIMANNHLGGSIPVEFCQLNLKLKLLDLSANDISGSLPSCFSPLRISQVHLSKNKLQGQLTNAFRNSNLLVTLDLSNNHLSGNIPNWIGKLYQLSYLLLNNNHFEGEIPIQLCKLGHLSLIDLSHNNLSGIIPSCLKITTLNDVSQDYVHYVTTVALVNTSFSTEEPIEFTTKNISYSYKGKILTILSGIDLSCNKLTGEIPHKVENFLKIFALNLSHNSLTGPIPAALSKLRQIESLDLSYNNLSGKIPPQLVGLSFLSFFSVAYNNLSGSTPERTAQFATFEESSYLGNLFLCGPPLQKSCSATEPSLIQKAREEDGSIDMDVFFVSFIVSYIIVLLGFAVVLYINPNWRRAWFYHIEMGITSCFNFVVDNLPREFHC</sequence>
<keyword evidence="3" id="KW-1003">Cell membrane</keyword>
<evidence type="ECO:0000313" key="14">
    <source>
        <dbReference type="RefSeq" id="XP_017983981.1"/>
    </source>
</evidence>
<reference evidence="13" key="1">
    <citation type="journal article" date="1997" name="Nucleic Acids Res.">
        <title>tRNAscan-SE: a program for improved detection of transfer RNA genes in genomic sequence.</title>
        <authorList>
            <person name="Lowe T.M."/>
            <person name="Eddy S.R."/>
        </authorList>
    </citation>
    <scope>NUCLEOTIDE SEQUENCE [LARGE SCALE GENOMIC DNA]</scope>
    <source>
        <strain evidence="13">r\B97-61/B2</strain>
    </source>
</reference>
<dbReference type="PRINTS" id="PR00019">
    <property type="entry name" value="LEURICHRPT"/>
</dbReference>
<dbReference type="RefSeq" id="XP_017983981.1">
    <property type="nucleotide sequence ID" value="XM_018128492.1"/>
</dbReference>
<keyword evidence="11" id="KW-0325">Glycoprotein</keyword>
<comment type="subcellular location">
    <subcellularLocation>
        <location evidence="1">Cell membrane</location>
        <topology evidence="1">Single-pass type I membrane protein</topology>
    </subcellularLocation>
</comment>
<evidence type="ECO:0000256" key="4">
    <source>
        <dbReference type="ARBA" id="ARBA00022614"/>
    </source>
</evidence>
<dbReference type="AlphaFoldDB" id="A0AB32X1Y4"/>
<dbReference type="GO" id="GO:0005886">
    <property type="term" value="C:plasma membrane"/>
    <property type="evidence" value="ECO:0007669"/>
    <property type="project" value="UniProtKB-SubCell"/>
</dbReference>
<comment type="similarity">
    <text evidence="2">Belongs to the RLP family.</text>
</comment>
<keyword evidence="10" id="KW-0675">Receptor</keyword>
<feature type="transmembrane region" description="Helical" evidence="12">
    <location>
        <begin position="727"/>
        <end position="749"/>
    </location>
</feature>
<accession>A0AB32X1Y4</accession>
<evidence type="ECO:0000256" key="6">
    <source>
        <dbReference type="ARBA" id="ARBA00022729"/>
    </source>
</evidence>
<evidence type="ECO:0000256" key="5">
    <source>
        <dbReference type="ARBA" id="ARBA00022692"/>
    </source>
</evidence>
<dbReference type="InterPro" id="IPR003591">
    <property type="entry name" value="Leu-rich_rpt_typical-subtyp"/>
</dbReference>
<evidence type="ECO:0000313" key="13">
    <source>
        <dbReference type="Proteomes" id="UP000694886"/>
    </source>
</evidence>
<name>A0AB32X1Y4_THECC</name>
<evidence type="ECO:0000256" key="1">
    <source>
        <dbReference type="ARBA" id="ARBA00004251"/>
    </source>
</evidence>
<protein>
    <submittedName>
        <fullName evidence="14">LRR receptor-like serine/threonine-protein kinase GSO1</fullName>
    </submittedName>
</protein>
<keyword evidence="6" id="KW-0732">Signal</keyword>
<keyword evidence="9 12" id="KW-0472">Membrane</keyword>
<dbReference type="InterPro" id="IPR001611">
    <property type="entry name" value="Leu-rich_rpt"/>
</dbReference>
<evidence type="ECO:0000256" key="7">
    <source>
        <dbReference type="ARBA" id="ARBA00022737"/>
    </source>
</evidence>
<dbReference type="SUPFAM" id="SSF52058">
    <property type="entry name" value="L domain-like"/>
    <property type="match status" value="2"/>
</dbReference>
<dbReference type="Pfam" id="PF13855">
    <property type="entry name" value="LRR_8"/>
    <property type="match status" value="3"/>
</dbReference>
<dbReference type="InterPro" id="IPR032675">
    <property type="entry name" value="LRR_dom_sf"/>
</dbReference>
<keyword evidence="5 12" id="KW-0812">Transmembrane</keyword>
<keyword evidence="7" id="KW-0677">Repeat</keyword>
<evidence type="ECO:0000256" key="9">
    <source>
        <dbReference type="ARBA" id="ARBA00023136"/>
    </source>
</evidence>
<dbReference type="Pfam" id="PF00560">
    <property type="entry name" value="LRR_1"/>
    <property type="match status" value="6"/>
</dbReference>
<dbReference type="Gene3D" id="3.80.10.10">
    <property type="entry name" value="Ribonuclease Inhibitor"/>
    <property type="match status" value="3"/>
</dbReference>
<dbReference type="GeneID" id="108663502"/>
<dbReference type="InterPro" id="IPR051502">
    <property type="entry name" value="RLP_Defense_Trigger"/>
</dbReference>
<dbReference type="FunFam" id="3.80.10.10:FF:000213">
    <property type="entry name" value="Tyrosine-sulfated glycopeptide receptor 1"/>
    <property type="match status" value="1"/>
</dbReference>
<keyword evidence="8 12" id="KW-1133">Transmembrane helix</keyword>
<reference evidence="14" key="2">
    <citation type="submission" date="2025-08" db="UniProtKB">
        <authorList>
            <consortium name="RefSeq"/>
        </authorList>
    </citation>
    <scope>IDENTIFICATION</scope>
</reference>
<dbReference type="Proteomes" id="UP000694886">
    <property type="component" value="Chromosome 9"/>
</dbReference>
<evidence type="ECO:0000256" key="3">
    <source>
        <dbReference type="ARBA" id="ARBA00022475"/>
    </source>
</evidence>
<evidence type="ECO:0000256" key="2">
    <source>
        <dbReference type="ARBA" id="ARBA00009592"/>
    </source>
</evidence>
<keyword evidence="4" id="KW-0433">Leucine-rich repeat</keyword>
<dbReference type="SMART" id="SM00369">
    <property type="entry name" value="LRR_TYP"/>
    <property type="match status" value="8"/>
</dbReference>
<dbReference type="SUPFAM" id="SSF52047">
    <property type="entry name" value="RNI-like"/>
    <property type="match status" value="1"/>
</dbReference>